<dbReference type="SUPFAM" id="SSF57016">
    <property type="entry name" value="Plant lectins/antimicrobial peptides"/>
    <property type="match status" value="3"/>
</dbReference>
<dbReference type="Gene3D" id="3.30.60.10">
    <property type="entry name" value="Endochitinase-like"/>
    <property type="match status" value="3"/>
</dbReference>
<protein>
    <recommendedName>
        <fullName evidence="4">Chitin-binding type-1 domain-containing protein</fullName>
    </recommendedName>
</protein>
<feature type="disulfide bond" evidence="3">
    <location>
        <begin position="294"/>
        <end position="308"/>
    </location>
</feature>
<dbReference type="AlphaFoldDB" id="A0A9W9WI45"/>
<evidence type="ECO:0000256" key="1">
    <source>
        <dbReference type="ARBA" id="ARBA00022669"/>
    </source>
</evidence>
<dbReference type="InterPro" id="IPR018392">
    <property type="entry name" value="LysM"/>
</dbReference>
<keyword evidence="2" id="KW-0843">Virulence</keyword>
<comment type="caution">
    <text evidence="3">Lacks conserved residue(s) required for the propagation of feature annotation.</text>
</comment>
<name>A0A9W9WI45_9EURO</name>
<dbReference type="OrthoDB" id="4369685at2759"/>
<keyword evidence="3" id="KW-1015">Disulfide bond</keyword>
<dbReference type="InterPro" id="IPR052210">
    <property type="entry name" value="LysM1-like"/>
</dbReference>
<evidence type="ECO:0000259" key="4">
    <source>
        <dbReference type="PROSITE" id="PS50941"/>
    </source>
</evidence>
<feature type="disulfide bond" evidence="3">
    <location>
        <begin position="239"/>
        <end position="253"/>
    </location>
</feature>
<dbReference type="PROSITE" id="PS50941">
    <property type="entry name" value="CHIT_BIND_I_2"/>
    <property type="match status" value="3"/>
</dbReference>
<dbReference type="PANTHER" id="PTHR34997:SF1">
    <property type="entry name" value="PEPTIDOGLYCAN-BINDING LYSIN DOMAIN"/>
    <property type="match status" value="1"/>
</dbReference>
<keyword evidence="1 3" id="KW-0147">Chitin-binding</keyword>
<dbReference type="EMBL" id="JAPWDO010000006">
    <property type="protein sequence ID" value="KAJ5465375.1"/>
    <property type="molecule type" value="Genomic_DNA"/>
</dbReference>
<dbReference type="InterPro" id="IPR001002">
    <property type="entry name" value="Chitin-bd_1"/>
</dbReference>
<keyword evidence="6" id="KW-1185">Reference proteome</keyword>
<evidence type="ECO:0000313" key="6">
    <source>
        <dbReference type="Proteomes" id="UP001147760"/>
    </source>
</evidence>
<proteinExistence type="predicted"/>
<reference evidence="5" key="1">
    <citation type="submission" date="2022-12" db="EMBL/GenBank/DDBJ databases">
        <authorList>
            <person name="Petersen C."/>
        </authorList>
    </citation>
    <scope>NUCLEOTIDE SEQUENCE</scope>
    <source>
        <strain evidence="5">IBT 17660</strain>
    </source>
</reference>
<feature type="domain" description="Chitin-binding type-1" evidence="4">
    <location>
        <begin position="327"/>
        <end position="374"/>
    </location>
</feature>
<dbReference type="GO" id="GO:0008061">
    <property type="term" value="F:chitin binding"/>
    <property type="evidence" value="ECO:0007669"/>
    <property type="project" value="UniProtKB-UniRule"/>
</dbReference>
<comment type="caution">
    <text evidence="5">The sequence shown here is derived from an EMBL/GenBank/DDBJ whole genome shotgun (WGS) entry which is preliminary data.</text>
</comment>
<dbReference type="Gene3D" id="3.10.350.10">
    <property type="entry name" value="LysM domain"/>
    <property type="match status" value="1"/>
</dbReference>
<evidence type="ECO:0000256" key="3">
    <source>
        <dbReference type="PROSITE-ProRule" id="PRU00261"/>
    </source>
</evidence>
<organism evidence="5 6">
    <name type="scientific">Penicillium desertorum</name>
    <dbReference type="NCBI Taxonomy" id="1303715"/>
    <lineage>
        <taxon>Eukaryota</taxon>
        <taxon>Fungi</taxon>
        <taxon>Dikarya</taxon>
        <taxon>Ascomycota</taxon>
        <taxon>Pezizomycotina</taxon>
        <taxon>Eurotiomycetes</taxon>
        <taxon>Eurotiomycetidae</taxon>
        <taxon>Eurotiales</taxon>
        <taxon>Aspergillaceae</taxon>
        <taxon>Penicillium</taxon>
    </lineage>
</organism>
<reference evidence="5" key="2">
    <citation type="journal article" date="2023" name="IMA Fungus">
        <title>Comparative genomic study of the Penicillium genus elucidates a diverse pangenome and 15 lateral gene transfer events.</title>
        <authorList>
            <person name="Petersen C."/>
            <person name="Sorensen T."/>
            <person name="Nielsen M.R."/>
            <person name="Sondergaard T.E."/>
            <person name="Sorensen J.L."/>
            <person name="Fitzpatrick D.A."/>
            <person name="Frisvad J.C."/>
            <person name="Nielsen K.L."/>
        </authorList>
    </citation>
    <scope>NUCLEOTIDE SEQUENCE</scope>
    <source>
        <strain evidence="5">IBT 17660</strain>
    </source>
</reference>
<accession>A0A9W9WI45</accession>
<dbReference type="Proteomes" id="UP001147760">
    <property type="component" value="Unassembled WGS sequence"/>
</dbReference>
<sequence>MNDTAFVPQSAVSTGDARMTTGDYNYFFDTPACLPLPCPIYTAWGPLGCLPPTPPTTFPSQSQFLAWNSNIRGSCSRVADGQRVCMEAPGGTWTTPSVTITAPTGTALYYTTATPAYPTQSGTTESCGKYYQVVSGDDCATVNLRFGFDISQLQSLNTYLDDNCSISGLTMMSVWHRSLRRLSRLMVLVVWVSLVLKVDLGRQCTDDCGSAGNSTVSTNGLCGPDNSYMTCPGSEFGDCCSIFGYCGNGTHFCGAGNCYAGKCDTDIGGPSTSGECGAMFAGNNTCTGTQFGDCCSVNGYCGSTNDYCSPPNCYSGACLTTGYTSTNGECGPNFANNMTCVGSLFGDCCSVAGYCGNSSDYCSGTNCYSGTCVS</sequence>
<gene>
    <name evidence="5" type="ORF">N7530_009162</name>
</gene>
<evidence type="ECO:0000256" key="2">
    <source>
        <dbReference type="ARBA" id="ARBA00023026"/>
    </source>
</evidence>
<dbReference type="SUPFAM" id="SSF54106">
    <property type="entry name" value="LysM domain"/>
    <property type="match status" value="1"/>
</dbReference>
<evidence type="ECO:0000313" key="5">
    <source>
        <dbReference type="EMBL" id="KAJ5465375.1"/>
    </source>
</evidence>
<dbReference type="InterPro" id="IPR036861">
    <property type="entry name" value="Endochitinase-like_sf"/>
</dbReference>
<feature type="domain" description="Chitin-binding type-1" evidence="4">
    <location>
        <begin position="219"/>
        <end position="265"/>
    </location>
</feature>
<dbReference type="PANTHER" id="PTHR34997">
    <property type="entry name" value="AM15"/>
    <property type="match status" value="1"/>
</dbReference>
<dbReference type="InterPro" id="IPR036779">
    <property type="entry name" value="LysM_dom_sf"/>
</dbReference>
<feature type="domain" description="Chitin-binding type-1" evidence="4">
    <location>
        <begin position="273"/>
        <end position="320"/>
    </location>
</feature>
<dbReference type="SMART" id="SM00270">
    <property type="entry name" value="ChtBD1"/>
    <property type="match status" value="3"/>
</dbReference>
<dbReference type="CDD" id="cd00118">
    <property type="entry name" value="LysM"/>
    <property type="match status" value="1"/>
</dbReference>
<feature type="disulfide bond" evidence="3">
    <location>
        <begin position="348"/>
        <end position="362"/>
    </location>
</feature>